<proteinExistence type="predicted"/>
<dbReference type="AlphaFoldDB" id="A0A0C3AS93"/>
<dbReference type="PANTHER" id="PTHR22743">
    <property type="entry name" value="MEPRIN/TRAF-LIKE MATH FAMILY-C.ELEGANS"/>
    <property type="match status" value="1"/>
</dbReference>
<dbReference type="SUPFAM" id="SSF54695">
    <property type="entry name" value="POZ domain"/>
    <property type="match status" value="1"/>
</dbReference>
<gene>
    <name evidence="2" type="ORF">PILCRDRAFT_91427</name>
</gene>
<dbReference type="PROSITE" id="PS50097">
    <property type="entry name" value="BTB"/>
    <property type="match status" value="1"/>
</dbReference>
<dbReference type="STRING" id="765440.A0A0C3AS93"/>
<dbReference type="EMBL" id="KN833031">
    <property type="protein sequence ID" value="KIM76793.1"/>
    <property type="molecule type" value="Genomic_DNA"/>
</dbReference>
<dbReference type="InterPro" id="IPR011333">
    <property type="entry name" value="SKP1/BTB/POZ_sf"/>
</dbReference>
<dbReference type="Proteomes" id="UP000054166">
    <property type="component" value="Unassembled WGS sequence"/>
</dbReference>
<dbReference type="Gene3D" id="3.30.710.10">
    <property type="entry name" value="Potassium Channel Kv1.1, Chain A"/>
    <property type="match status" value="2"/>
</dbReference>
<evidence type="ECO:0000259" key="1">
    <source>
        <dbReference type="PROSITE" id="PS50097"/>
    </source>
</evidence>
<dbReference type="PANTHER" id="PTHR22743:SF165">
    <property type="entry name" value="BTB AND MATH DOMAIN CONTAINING-RELATED"/>
    <property type="match status" value="1"/>
</dbReference>
<evidence type="ECO:0000313" key="3">
    <source>
        <dbReference type="Proteomes" id="UP000054166"/>
    </source>
</evidence>
<dbReference type="InParanoid" id="A0A0C3AS93"/>
<protein>
    <recommendedName>
        <fullName evidence="1">BTB domain-containing protein</fullName>
    </recommendedName>
</protein>
<dbReference type="InterPro" id="IPR052664">
    <property type="entry name" value="BTB-MATH_domain_protein"/>
</dbReference>
<accession>A0A0C3AS93</accession>
<keyword evidence="3" id="KW-1185">Reference proteome</keyword>
<sequence>MFPDSEGRVRKAMDKWFLLQRIRDSYEDYNLRSPSVNVPAGPKHHPKYYFEDGNIIFLVENDLFCIHRHFFVRESVVFRDMLSFPSGSETFTEGQSDDRPIVLQNVKSIDFERMVWIFYNGNHYDYTASAEEWSSIISLTHMWQFEHMCEAAFRAYAALPNVSPAEKITMSQKYGFPRKHLADAYLEICSRDQPVSVEEVRKAMRGKAFETSCYYRGYTLIVGTKVPVHPKRHPKHYFEDGDVIFLVENVLFCVHRHFFVRESIFFRVMLLRPTGFKTFTDGQSDDRPIVLQNVKSIEFERILWMFYNGFGFFDPLYARKGIYSDYTASAEEWSSIISLAHMWQFEHMSEAAFKAYAALPNVSPVEKISLRRKYNFPSKDLVDAYVEICQRKYPLSVEEGDRIGVEALVLIAQIREQLCSKGKYWSRVERKKAIISEIQPLLQMR</sequence>
<dbReference type="OrthoDB" id="2593747at2759"/>
<reference evidence="3" key="2">
    <citation type="submission" date="2015-01" db="EMBL/GenBank/DDBJ databases">
        <title>Evolutionary Origins and Diversification of the Mycorrhizal Mutualists.</title>
        <authorList>
            <consortium name="DOE Joint Genome Institute"/>
            <consortium name="Mycorrhizal Genomics Consortium"/>
            <person name="Kohler A."/>
            <person name="Kuo A."/>
            <person name="Nagy L.G."/>
            <person name="Floudas D."/>
            <person name="Copeland A."/>
            <person name="Barry K.W."/>
            <person name="Cichocki N."/>
            <person name="Veneault-Fourrey C."/>
            <person name="LaButti K."/>
            <person name="Lindquist E.A."/>
            <person name="Lipzen A."/>
            <person name="Lundell T."/>
            <person name="Morin E."/>
            <person name="Murat C."/>
            <person name="Riley R."/>
            <person name="Ohm R."/>
            <person name="Sun H."/>
            <person name="Tunlid A."/>
            <person name="Henrissat B."/>
            <person name="Grigoriev I.V."/>
            <person name="Hibbett D.S."/>
            <person name="Martin F."/>
        </authorList>
    </citation>
    <scope>NUCLEOTIDE SEQUENCE [LARGE SCALE GENOMIC DNA]</scope>
    <source>
        <strain evidence="3">F 1598</strain>
    </source>
</reference>
<name>A0A0C3AS93_PILCF</name>
<reference evidence="2 3" key="1">
    <citation type="submission" date="2014-04" db="EMBL/GenBank/DDBJ databases">
        <authorList>
            <consortium name="DOE Joint Genome Institute"/>
            <person name="Kuo A."/>
            <person name="Tarkka M."/>
            <person name="Buscot F."/>
            <person name="Kohler A."/>
            <person name="Nagy L.G."/>
            <person name="Floudas D."/>
            <person name="Copeland A."/>
            <person name="Barry K.W."/>
            <person name="Cichocki N."/>
            <person name="Veneault-Fourrey C."/>
            <person name="LaButti K."/>
            <person name="Lindquist E.A."/>
            <person name="Lipzen A."/>
            <person name="Lundell T."/>
            <person name="Morin E."/>
            <person name="Murat C."/>
            <person name="Sun H."/>
            <person name="Tunlid A."/>
            <person name="Henrissat B."/>
            <person name="Grigoriev I.V."/>
            <person name="Hibbett D.S."/>
            <person name="Martin F."/>
            <person name="Nordberg H.P."/>
            <person name="Cantor M.N."/>
            <person name="Hua S.X."/>
        </authorList>
    </citation>
    <scope>NUCLEOTIDE SEQUENCE [LARGE SCALE GENOMIC DNA]</scope>
    <source>
        <strain evidence="2 3">F 1598</strain>
    </source>
</reference>
<feature type="domain" description="BTB" evidence="1">
    <location>
        <begin position="241"/>
        <end position="309"/>
    </location>
</feature>
<dbReference type="HOGENOM" id="CLU_692818_0_0_1"/>
<dbReference type="InterPro" id="IPR000210">
    <property type="entry name" value="BTB/POZ_dom"/>
</dbReference>
<evidence type="ECO:0000313" key="2">
    <source>
        <dbReference type="EMBL" id="KIM76793.1"/>
    </source>
</evidence>
<organism evidence="2 3">
    <name type="scientific">Piloderma croceum (strain F 1598)</name>
    <dbReference type="NCBI Taxonomy" id="765440"/>
    <lineage>
        <taxon>Eukaryota</taxon>
        <taxon>Fungi</taxon>
        <taxon>Dikarya</taxon>
        <taxon>Basidiomycota</taxon>
        <taxon>Agaricomycotina</taxon>
        <taxon>Agaricomycetes</taxon>
        <taxon>Agaricomycetidae</taxon>
        <taxon>Atheliales</taxon>
        <taxon>Atheliaceae</taxon>
        <taxon>Piloderma</taxon>
    </lineage>
</organism>